<keyword evidence="1" id="KW-0732">Signal</keyword>
<dbReference type="EMBL" id="ML977567">
    <property type="protein sequence ID" value="KAF2004392.1"/>
    <property type="molecule type" value="Genomic_DNA"/>
</dbReference>
<gene>
    <name evidence="2" type="ORF">P154DRAFT_42399</name>
</gene>
<name>A0A6A5WRT8_9PLEO</name>
<feature type="chain" id="PRO_5025461623" description="Secreted protein" evidence="1">
    <location>
        <begin position="24"/>
        <end position="83"/>
    </location>
</feature>
<proteinExistence type="predicted"/>
<accession>A0A6A5WRT8</accession>
<feature type="signal peptide" evidence="1">
    <location>
        <begin position="1"/>
        <end position="23"/>
    </location>
</feature>
<organism evidence="2 3">
    <name type="scientific">Amniculicola lignicola CBS 123094</name>
    <dbReference type="NCBI Taxonomy" id="1392246"/>
    <lineage>
        <taxon>Eukaryota</taxon>
        <taxon>Fungi</taxon>
        <taxon>Dikarya</taxon>
        <taxon>Ascomycota</taxon>
        <taxon>Pezizomycotina</taxon>
        <taxon>Dothideomycetes</taxon>
        <taxon>Pleosporomycetidae</taxon>
        <taxon>Pleosporales</taxon>
        <taxon>Amniculicolaceae</taxon>
        <taxon>Amniculicola</taxon>
    </lineage>
</organism>
<keyword evidence="3" id="KW-1185">Reference proteome</keyword>
<protein>
    <recommendedName>
        <fullName evidence="4">Secreted protein</fullName>
    </recommendedName>
</protein>
<sequence>MLPQCSRLLLSPWMLFNATSLAAQRKSLPRHKKQWTVHGGENVLMSTECSVDTFNWHCDVVSGFALHAMRSTQTQVLSSPLTL</sequence>
<evidence type="ECO:0000256" key="1">
    <source>
        <dbReference type="SAM" id="SignalP"/>
    </source>
</evidence>
<evidence type="ECO:0000313" key="3">
    <source>
        <dbReference type="Proteomes" id="UP000799779"/>
    </source>
</evidence>
<dbReference type="AlphaFoldDB" id="A0A6A5WRT8"/>
<evidence type="ECO:0008006" key="4">
    <source>
        <dbReference type="Google" id="ProtNLM"/>
    </source>
</evidence>
<reference evidence="2" key="1">
    <citation type="journal article" date="2020" name="Stud. Mycol.">
        <title>101 Dothideomycetes genomes: a test case for predicting lifestyles and emergence of pathogens.</title>
        <authorList>
            <person name="Haridas S."/>
            <person name="Albert R."/>
            <person name="Binder M."/>
            <person name="Bloem J."/>
            <person name="Labutti K."/>
            <person name="Salamov A."/>
            <person name="Andreopoulos B."/>
            <person name="Baker S."/>
            <person name="Barry K."/>
            <person name="Bills G."/>
            <person name="Bluhm B."/>
            <person name="Cannon C."/>
            <person name="Castanera R."/>
            <person name="Culley D."/>
            <person name="Daum C."/>
            <person name="Ezra D."/>
            <person name="Gonzalez J."/>
            <person name="Henrissat B."/>
            <person name="Kuo A."/>
            <person name="Liang C."/>
            <person name="Lipzen A."/>
            <person name="Lutzoni F."/>
            <person name="Magnuson J."/>
            <person name="Mondo S."/>
            <person name="Nolan M."/>
            <person name="Ohm R."/>
            <person name="Pangilinan J."/>
            <person name="Park H.-J."/>
            <person name="Ramirez L."/>
            <person name="Alfaro M."/>
            <person name="Sun H."/>
            <person name="Tritt A."/>
            <person name="Yoshinaga Y."/>
            <person name="Zwiers L.-H."/>
            <person name="Turgeon B."/>
            <person name="Goodwin S."/>
            <person name="Spatafora J."/>
            <person name="Crous P."/>
            <person name="Grigoriev I."/>
        </authorList>
    </citation>
    <scope>NUCLEOTIDE SEQUENCE</scope>
    <source>
        <strain evidence="2">CBS 123094</strain>
    </source>
</reference>
<dbReference type="Proteomes" id="UP000799779">
    <property type="component" value="Unassembled WGS sequence"/>
</dbReference>
<evidence type="ECO:0000313" key="2">
    <source>
        <dbReference type="EMBL" id="KAF2004392.1"/>
    </source>
</evidence>